<proteinExistence type="predicted"/>
<dbReference type="GO" id="GO:0005737">
    <property type="term" value="C:cytoplasm"/>
    <property type="evidence" value="ECO:0007669"/>
    <property type="project" value="TreeGrafter"/>
</dbReference>
<dbReference type="EMBL" id="HACG01031638">
    <property type="protein sequence ID" value="CEK78503.1"/>
    <property type="molecule type" value="Transcribed_RNA"/>
</dbReference>
<dbReference type="AlphaFoldDB" id="A0A0B7ACP3"/>
<evidence type="ECO:0000313" key="1">
    <source>
        <dbReference type="EMBL" id="CEK78503.1"/>
    </source>
</evidence>
<name>A0A0B7ACP3_9EUPU</name>
<dbReference type="InterPro" id="IPR029159">
    <property type="entry name" value="CA109-like"/>
</dbReference>
<protein>
    <submittedName>
        <fullName evidence="1">Uncharacterized protein</fullName>
    </submittedName>
</protein>
<organism evidence="1">
    <name type="scientific">Arion vulgaris</name>
    <dbReference type="NCBI Taxonomy" id="1028688"/>
    <lineage>
        <taxon>Eukaryota</taxon>
        <taxon>Metazoa</taxon>
        <taxon>Spiralia</taxon>
        <taxon>Lophotrochozoa</taxon>
        <taxon>Mollusca</taxon>
        <taxon>Gastropoda</taxon>
        <taxon>Heterobranchia</taxon>
        <taxon>Euthyneura</taxon>
        <taxon>Panpulmonata</taxon>
        <taxon>Eupulmonata</taxon>
        <taxon>Stylommatophora</taxon>
        <taxon>Helicina</taxon>
        <taxon>Arionoidea</taxon>
        <taxon>Arionidae</taxon>
        <taxon>Arion</taxon>
    </lineage>
</organism>
<dbReference type="PANTHER" id="PTHR16234:SF5">
    <property type="entry name" value="AFG2-INTERACTING RIBOSOME MATURATION FACTOR"/>
    <property type="match status" value="1"/>
</dbReference>
<accession>A0A0B7ACP3</accession>
<dbReference type="PANTHER" id="PTHR16234">
    <property type="entry name" value="SIMILAR TO HYPOTHETICAL PROTEIN FLJ20508"/>
    <property type="match status" value="1"/>
</dbReference>
<gene>
    <name evidence="1" type="primary">ORF110514</name>
    <name evidence="2" type="synonym">ORF110518</name>
</gene>
<dbReference type="Pfam" id="PF15011">
    <property type="entry name" value="CA109-like"/>
    <property type="match status" value="1"/>
</dbReference>
<reference evidence="1" key="1">
    <citation type="submission" date="2014-12" db="EMBL/GenBank/DDBJ databases">
        <title>Insight into the proteome of Arion vulgaris.</title>
        <authorList>
            <person name="Aradska J."/>
            <person name="Bulat T."/>
            <person name="Smidak R."/>
            <person name="Sarate P."/>
            <person name="Gangsoo J."/>
            <person name="Sialana F."/>
            <person name="Bilban M."/>
            <person name="Lubec G."/>
        </authorList>
    </citation>
    <scope>NUCLEOTIDE SEQUENCE</scope>
    <source>
        <tissue evidence="1">Skin</tissue>
    </source>
</reference>
<evidence type="ECO:0000313" key="2">
    <source>
        <dbReference type="EMBL" id="CEK78504.1"/>
    </source>
</evidence>
<sequence>MRNHTTEENMDGKDTKPVIALKRHIQKYVQTLLSDIKEMKSRETDSKKEVASLANLLEQRECVANVDVVGLTLATLFPDVQPRLLVNISAEVDAKLDKLKDLIEPLRRHSAVAYKARCDALTLIRKYSDDLNMHTLTAGQPTIPPLTVMLDWIDVVEKKTREIYYTRLYYLENIVDQEIVKSDCLVTLWSEDIPALLNIVQDCEEQSRYFLEEKFQ</sequence>
<dbReference type="GO" id="GO:0005634">
    <property type="term" value="C:nucleus"/>
    <property type="evidence" value="ECO:0007669"/>
    <property type="project" value="TreeGrafter"/>
</dbReference>
<dbReference type="EMBL" id="HACG01031639">
    <property type="protein sequence ID" value="CEK78504.1"/>
    <property type="molecule type" value="Transcribed_RNA"/>
</dbReference>